<dbReference type="AlphaFoldDB" id="A0A926DDN5"/>
<proteinExistence type="predicted"/>
<dbReference type="Pfam" id="PF14249">
    <property type="entry name" value="Tocopherol_cycl"/>
    <property type="match status" value="1"/>
</dbReference>
<dbReference type="PANTHER" id="PTHR35309">
    <property type="match status" value="1"/>
</dbReference>
<dbReference type="RefSeq" id="WP_249299128.1">
    <property type="nucleotide sequence ID" value="NZ_JACRSP010000001.1"/>
</dbReference>
<accession>A0A926DDN5</accession>
<organism evidence="1 2">
    <name type="scientific">Feifania hominis</name>
    <dbReference type="NCBI Taxonomy" id="2763660"/>
    <lineage>
        <taxon>Bacteria</taxon>
        <taxon>Bacillati</taxon>
        <taxon>Bacillota</taxon>
        <taxon>Clostridia</taxon>
        <taxon>Eubacteriales</taxon>
        <taxon>Feifaniaceae</taxon>
        <taxon>Feifania</taxon>
    </lineage>
</organism>
<dbReference type="EMBL" id="JACRSP010000001">
    <property type="protein sequence ID" value="MBC8535409.1"/>
    <property type="molecule type" value="Genomic_DNA"/>
</dbReference>
<comment type="caution">
    <text evidence="1">The sequence shown here is derived from an EMBL/GenBank/DDBJ whole genome shotgun (WGS) entry which is preliminary data.</text>
</comment>
<evidence type="ECO:0008006" key="3">
    <source>
        <dbReference type="Google" id="ProtNLM"/>
    </source>
</evidence>
<keyword evidence="2" id="KW-1185">Reference proteome</keyword>
<gene>
    <name evidence="1" type="ORF">H8695_01695</name>
</gene>
<dbReference type="InterPro" id="IPR025893">
    <property type="entry name" value="Tocopherol_cyclase"/>
</dbReference>
<reference evidence="1" key="1">
    <citation type="submission" date="2020-08" db="EMBL/GenBank/DDBJ databases">
        <title>Genome public.</title>
        <authorList>
            <person name="Liu C."/>
            <person name="Sun Q."/>
        </authorList>
    </citation>
    <scope>NUCLEOTIDE SEQUENCE</scope>
    <source>
        <strain evidence="1">BX7</strain>
    </source>
</reference>
<sequence>MYGRRYFEGWYIKHQNADGTLALIPGVSADARGRRTAFVQVITHRGVYQADYPYESFSADRRHFRLRVGDCLFGPAGARIDIDRPDFRCRGELAYGPFTPLRYDIMGPFCAVPFMECRHGVVSMGHTVDGEVELDGERYLFERDAGYIETDRGRSFPQSYAWVQCNGFAGPRDSVMAAVATIPMGPVRFTGCLCALTLGGRETRLASYLGARVQKTREDCIRIRQGNLLFEAQRLAGQTQPLRAPLGGAMSCVIHEAARCTVRLRLLRGERVLWENTCDSAAFERVDSLTASRYNG</sequence>
<name>A0A926DDN5_9FIRM</name>
<protein>
    <recommendedName>
        <fullName evidence="3">Tocopherol cyclase</fullName>
    </recommendedName>
</protein>
<dbReference type="PANTHER" id="PTHR35309:SF4">
    <property type="entry name" value="TOCOPHEROL CYCLASE"/>
    <property type="match status" value="1"/>
</dbReference>
<evidence type="ECO:0000313" key="2">
    <source>
        <dbReference type="Proteomes" id="UP000620366"/>
    </source>
</evidence>
<dbReference type="Proteomes" id="UP000620366">
    <property type="component" value="Unassembled WGS sequence"/>
</dbReference>
<dbReference type="GO" id="GO:0009976">
    <property type="term" value="F:tocopherol cyclase activity"/>
    <property type="evidence" value="ECO:0007669"/>
    <property type="project" value="InterPro"/>
</dbReference>
<evidence type="ECO:0000313" key="1">
    <source>
        <dbReference type="EMBL" id="MBC8535409.1"/>
    </source>
</evidence>